<accession>A0ABD0ZWE4</accession>
<evidence type="ECO:0000313" key="2">
    <source>
        <dbReference type="Proteomes" id="UP001558713"/>
    </source>
</evidence>
<dbReference type="Pfam" id="PF03140">
    <property type="entry name" value="DUF247"/>
    <property type="match status" value="1"/>
</dbReference>
<dbReference type="InterPro" id="IPR004158">
    <property type="entry name" value="DUF247_pln"/>
</dbReference>
<proteinExistence type="predicted"/>
<organism evidence="1 2">
    <name type="scientific">Cardamine amara subsp. amara</name>
    <dbReference type="NCBI Taxonomy" id="228776"/>
    <lineage>
        <taxon>Eukaryota</taxon>
        <taxon>Viridiplantae</taxon>
        <taxon>Streptophyta</taxon>
        <taxon>Embryophyta</taxon>
        <taxon>Tracheophyta</taxon>
        <taxon>Spermatophyta</taxon>
        <taxon>Magnoliopsida</taxon>
        <taxon>eudicotyledons</taxon>
        <taxon>Gunneridae</taxon>
        <taxon>Pentapetalae</taxon>
        <taxon>rosids</taxon>
        <taxon>malvids</taxon>
        <taxon>Brassicales</taxon>
        <taxon>Brassicaceae</taxon>
        <taxon>Cardamineae</taxon>
        <taxon>Cardamine</taxon>
    </lineage>
</organism>
<comment type="caution">
    <text evidence="1">The sequence shown here is derived from an EMBL/GenBank/DDBJ whole genome shotgun (WGS) entry which is preliminary data.</text>
</comment>
<dbReference type="AlphaFoldDB" id="A0ABD0ZWE4"/>
<sequence length="430" mass="49300">MDLESGTTHEPVPGMWRVPTNPDLCCIYRVPNCLRQVNPEAYTPQLVIIGPLHHSLKSQALKSRGDVITNTKSMDYLNMEEHKKVYLAEFTRRLEGKKAIDGFRRIIEEDEDIIRASYSESTTWIQSQEFVDMILHDSVFILEFFLRSSVERPEKIGDPLMDKPCLESVIMTDLMLLENQLPYFILEKLFEPIVPILRPNQTFRELIINYFYFKDKIGNNSKFRHLTDLVRLVRVETLPKHDVGEFKHMSRMHNADKLHSRGVKFEAIKEAFSLQVSFDLRNGCLKIPCFVADDHVEITLRNIMALEQCHYPFIAHVCNYVIFLDFLVDTEKDVELLVEKGILTNLLGHNGSVAKMVNNLCLGVADVGSSYVSIASQVMDHYDDSCNKSRAILKRVYCSDLWTGTATVAATCLLLMTLIQTVTSIIQTMK</sequence>
<keyword evidence="2" id="KW-1185">Reference proteome</keyword>
<dbReference type="PANTHER" id="PTHR31170">
    <property type="entry name" value="BNAC04G53230D PROTEIN"/>
    <property type="match status" value="1"/>
</dbReference>
<gene>
    <name evidence="1" type="ORF">V5N11_025661</name>
</gene>
<reference evidence="1 2" key="1">
    <citation type="submission" date="2024-04" db="EMBL/GenBank/DDBJ databases">
        <title>Genome assembly C_amara_ONT_v2.</title>
        <authorList>
            <person name="Yant L."/>
            <person name="Moore C."/>
            <person name="Slenker M."/>
        </authorList>
    </citation>
    <scope>NUCLEOTIDE SEQUENCE [LARGE SCALE GENOMIC DNA]</scope>
    <source>
        <tissue evidence="1">Leaf</tissue>
    </source>
</reference>
<protein>
    <submittedName>
        <fullName evidence="1">Uncharacterized protein</fullName>
    </submittedName>
</protein>
<dbReference type="EMBL" id="JBANAX010000865">
    <property type="protein sequence ID" value="KAL1190921.1"/>
    <property type="molecule type" value="Genomic_DNA"/>
</dbReference>
<dbReference type="Proteomes" id="UP001558713">
    <property type="component" value="Unassembled WGS sequence"/>
</dbReference>
<dbReference type="PANTHER" id="PTHR31170:SF9">
    <property type="entry name" value="PROTEIN, PUTATIVE (DUF247)-RELATED"/>
    <property type="match status" value="1"/>
</dbReference>
<evidence type="ECO:0000313" key="1">
    <source>
        <dbReference type="EMBL" id="KAL1190921.1"/>
    </source>
</evidence>
<name>A0ABD0ZWE4_CARAN</name>